<evidence type="ECO:0000313" key="3">
    <source>
        <dbReference type="Proteomes" id="UP001152766"/>
    </source>
</evidence>
<name>A0A9X4LKD6_9BURK</name>
<organism evidence="2 3">
    <name type="scientific">Pelomonas aquatica</name>
    <dbReference type="NCBI Taxonomy" id="431058"/>
    <lineage>
        <taxon>Bacteria</taxon>
        <taxon>Pseudomonadati</taxon>
        <taxon>Pseudomonadota</taxon>
        <taxon>Betaproteobacteria</taxon>
        <taxon>Burkholderiales</taxon>
        <taxon>Sphaerotilaceae</taxon>
        <taxon>Roseateles</taxon>
    </lineage>
</organism>
<dbReference type="Gene3D" id="1.10.10.880">
    <property type="entry name" value="Anti sigma-E protein RseA, N-terminal domain"/>
    <property type="match status" value="1"/>
</dbReference>
<dbReference type="GO" id="GO:0016989">
    <property type="term" value="F:sigma factor antagonist activity"/>
    <property type="evidence" value="ECO:0007669"/>
    <property type="project" value="InterPro"/>
</dbReference>
<protein>
    <recommendedName>
        <fullName evidence="1">Anti sigma-E protein RseA N-terminal domain-containing protein</fullName>
    </recommendedName>
</protein>
<gene>
    <name evidence="2" type="ORF">EXJ73_18045</name>
</gene>
<reference evidence="2" key="1">
    <citation type="submission" date="2019-02" db="EMBL/GenBank/DDBJ databases">
        <title>Draft genome of the type strain Pelomonas aquatica CCUG 52575T.</title>
        <authorList>
            <person name="Gomila M."/>
            <person name="Lalucat J."/>
        </authorList>
    </citation>
    <scope>NUCLEOTIDE SEQUENCE</scope>
    <source>
        <strain evidence="2">CCUG 52575</strain>
    </source>
</reference>
<comment type="caution">
    <text evidence="2">The sequence shown here is derived from an EMBL/GenBank/DDBJ whole genome shotgun (WGS) entry which is preliminary data.</text>
</comment>
<proteinExistence type="predicted"/>
<dbReference type="Proteomes" id="UP001152766">
    <property type="component" value="Unassembled WGS sequence"/>
</dbReference>
<dbReference type="RefSeq" id="WP_268147396.1">
    <property type="nucleotide sequence ID" value="NZ_JAPPUW010000002.1"/>
</dbReference>
<accession>A0A9X4LKD6</accession>
<evidence type="ECO:0000259" key="1">
    <source>
        <dbReference type="Pfam" id="PF03872"/>
    </source>
</evidence>
<dbReference type="SUPFAM" id="SSF89069">
    <property type="entry name" value="N-terminal, cytoplasmic domain of anti-sigmaE factor RseA"/>
    <property type="match status" value="1"/>
</dbReference>
<dbReference type="AlphaFoldDB" id="A0A9X4LKD6"/>
<dbReference type="EMBL" id="SGUG01000031">
    <property type="protein sequence ID" value="MDG0864369.1"/>
    <property type="molecule type" value="Genomic_DNA"/>
</dbReference>
<sequence length="181" mass="18599">MSADQAMLGEALSAVMDGRATPADWARVQAAWARDPSLRERWALWHAAGDGLRAAELPDLHRDPEALLDALHAQLPAPVAGHPRRRDWFAPLAVAAGFVAMAVGIGALRPTVPAPDAVVAAAPVPAVQMQGLGGASFAQTAAGRTLPAFGGLQAEALPEIPGWGLGLPEPAASRPAEAPGR</sequence>
<keyword evidence="3" id="KW-1185">Reference proteome</keyword>
<feature type="domain" description="Anti sigma-E protein RseA N-terminal" evidence="1">
    <location>
        <begin position="9"/>
        <end position="64"/>
    </location>
</feature>
<dbReference type="InterPro" id="IPR005572">
    <property type="entry name" value="Anti-sigma_E_RseA_N"/>
</dbReference>
<dbReference type="InterPro" id="IPR036147">
    <property type="entry name" value="Anti-sigma_E_RseA_N_sf"/>
</dbReference>
<evidence type="ECO:0000313" key="2">
    <source>
        <dbReference type="EMBL" id="MDG0864369.1"/>
    </source>
</evidence>
<dbReference type="CDD" id="cd16328">
    <property type="entry name" value="RseA_N"/>
    <property type="match status" value="1"/>
</dbReference>
<dbReference type="Pfam" id="PF03872">
    <property type="entry name" value="RseA_N"/>
    <property type="match status" value="1"/>
</dbReference>